<dbReference type="Pfam" id="PF16861">
    <property type="entry name" value="Carbam_trans_C"/>
    <property type="match status" value="1"/>
</dbReference>
<gene>
    <name evidence="4" type="ORF">SAMN04487998_2738</name>
</gene>
<dbReference type="InterPro" id="IPR003696">
    <property type="entry name" value="Carbtransf_dom"/>
</dbReference>
<dbReference type="PANTHER" id="PTHR34847:SF1">
    <property type="entry name" value="NODULATION PROTEIN U"/>
    <property type="match status" value="1"/>
</dbReference>
<dbReference type="InterPro" id="IPR043129">
    <property type="entry name" value="ATPase_NBD"/>
</dbReference>
<dbReference type="Pfam" id="PF02543">
    <property type="entry name" value="Carbam_trans_N"/>
    <property type="match status" value="1"/>
</dbReference>
<evidence type="ECO:0000313" key="4">
    <source>
        <dbReference type="EMBL" id="SET78399.1"/>
    </source>
</evidence>
<dbReference type="GO" id="GO:0016740">
    <property type="term" value="F:transferase activity"/>
    <property type="evidence" value="ECO:0007669"/>
    <property type="project" value="UniProtKB-KW"/>
</dbReference>
<protein>
    <submittedName>
        <fullName evidence="4">Carbamoyltransferase</fullName>
    </submittedName>
</protein>
<dbReference type="Gene3D" id="3.90.870.20">
    <property type="entry name" value="Carbamoyltransferase, C-terminal domain"/>
    <property type="match status" value="1"/>
</dbReference>
<feature type="domain" description="Carbamoyltransferase C-terminal" evidence="3">
    <location>
        <begin position="404"/>
        <end position="575"/>
    </location>
</feature>
<dbReference type="InterPro" id="IPR038152">
    <property type="entry name" value="Carbam_trans_C_sf"/>
</dbReference>
<keyword evidence="5" id="KW-1185">Reference proteome</keyword>
<keyword evidence="4" id="KW-0808">Transferase</keyword>
<evidence type="ECO:0000259" key="3">
    <source>
        <dbReference type="Pfam" id="PF16861"/>
    </source>
</evidence>
<evidence type="ECO:0000313" key="5">
    <source>
        <dbReference type="Proteomes" id="UP000198697"/>
    </source>
</evidence>
<dbReference type="Gene3D" id="3.30.420.40">
    <property type="match status" value="2"/>
</dbReference>
<dbReference type="OrthoDB" id="9780777at2"/>
<dbReference type="RefSeq" id="WP_092772412.1">
    <property type="nucleotide sequence ID" value="NZ_FOHS01000003.1"/>
</dbReference>
<evidence type="ECO:0000259" key="2">
    <source>
        <dbReference type="Pfam" id="PF02543"/>
    </source>
</evidence>
<organism evidence="4 5">
    <name type="scientific">Hymenobacter actinosclerus</name>
    <dbReference type="NCBI Taxonomy" id="82805"/>
    <lineage>
        <taxon>Bacteria</taxon>
        <taxon>Pseudomonadati</taxon>
        <taxon>Bacteroidota</taxon>
        <taxon>Cytophagia</taxon>
        <taxon>Cytophagales</taxon>
        <taxon>Hymenobacteraceae</taxon>
        <taxon>Hymenobacter</taxon>
    </lineage>
</organism>
<sequence>MPSPPPATPVILGLNCSGFHSSACLLTPTGQVRVAIAEERLTRVKQDKSFPRRAIAYCCAAAGISVNDLTDVFVGWNPAPYLLHPRQNLPEALLDRGKLAQLALNEMAALQGDVARIEQQLTSLSGSQLRIQYVNHHQAHLANAWLSSGFEEADFLVADGFGETTTGLLGTITRQGRQELAANRTPHSLGLFYATFTQYLGFRPNSDEWKVMALAARGNPAVHYDAIRSLIQVENLHYELDLRYFEFFLSFTPLYYSPKLLALLGPARQPETPLTQHHYDVVAAVQRVTEEVVFALLRALHAHTGQTRLVLGGGVLMNSVLNGKLRQHTPYQELFIGGTPDDTGISVGSALHGYRYALGLPLAASVPAQHNFFGREYAVAELEAELRRRKVSYERPADIAAATAALLHSGHIVGWFQGGSELGQRALGHRSILANPTLPEMKERVNASIKYREAFRPFAPAVPEERQHEFFELPAGETAYFMEKVFPLRPAARLALPAVAHDDGTGRLQSVRADHNAGFHRLLLQFEHLSGVPVLLNTSFNLNGMPLVETPADALDCYFQSGLDALALGPFLLRKQ</sequence>
<dbReference type="CDD" id="cd24098">
    <property type="entry name" value="ASKHA_NBD_TobZ_N"/>
    <property type="match status" value="1"/>
</dbReference>
<comment type="similarity">
    <text evidence="1">Belongs to the NodU/CmcH family.</text>
</comment>
<accession>A0A1I0H4E5</accession>
<dbReference type="PANTHER" id="PTHR34847">
    <property type="entry name" value="NODULATION PROTEIN U"/>
    <property type="match status" value="1"/>
</dbReference>
<dbReference type="EMBL" id="FOHS01000003">
    <property type="protein sequence ID" value="SET78399.1"/>
    <property type="molecule type" value="Genomic_DNA"/>
</dbReference>
<proteinExistence type="inferred from homology"/>
<dbReference type="STRING" id="82805.SAMN04487998_2738"/>
<dbReference type="Proteomes" id="UP000198697">
    <property type="component" value="Unassembled WGS sequence"/>
</dbReference>
<dbReference type="AlphaFoldDB" id="A0A1I0H4E5"/>
<dbReference type="InterPro" id="IPR031730">
    <property type="entry name" value="Carbam_trans_C"/>
</dbReference>
<name>A0A1I0H4E5_9BACT</name>
<reference evidence="5" key="1">
    <citation type="submission" date="2016-10" db="EMBL/GenBank/DDBJ databases">
        <authorList>
            <person name="Varghese N."/>
            <person name="Submissions S."/>
        </authorList>
    </citation>
    <scope>NUCLEOTIDE SEQUENCE [LARGE SCALE GENOMIC DNA]</scope>
    <source>
        <strain evidence="5">DSM 15310</strain>
    </source>
</reference>
<feature type="domain" description="Carbamoyltransferase" evidence="2">
    <location>
        <begin position="11"/>
        <end position="351"/>
    </location>
</feature>
<dbReference type="InterPro" id="IPR051338">
    <property type="entry name" value="NodU/CmcH_Carbamoyltrnsfr"/>
</dbReference>
<evidence type="ECO:0000256" key="1">
    <source>
        <dbReference type="ARBA" id="ARBA00006129"/>
    </source>
</evidence>
<dbReference type="SUPFAM" id="SSF53067">
    <property type="entry name" value="Actin-like ATPase domain"/>
    <property type="match status" value="1"/>
</dbReference>